<reference evidence="2 3" key="2">
    <citation type="submission" date="2018-03" db="EMBL/GenBank/DDBJ databases">
        <title>Draft genome of Pseudomonas putida strain KH-21-114.</title>
        <authorList>
            <person name="Yoshizawa S."/>
            <person name="Khan N.H."/>
            <person name="Nishimura M."/>
            <person name="Chiura H.X."/>
            <person name="Ogura Y."/>
            <person name="Hayashi T."/>
            <person name="Kogure K."/>
        </authorList>
    </citation>
    <scope>NUCLEOTIDE SEQUENCE [LARGE SCALE GENOMIC DNA]</scope>
    <source>
        <strain evidence="2 3">KH-21-114</strain>
    </source>
</reference>
<evidence type="ECO:0000256" key="1">
    <source>
        <dbReference type="SAM" id="SignalP"/>
    </source>
</evidence>
<comment type="caution">
    <text evidence="2">The sequence shown here is derived from an EMBL/GenBank/DDBJ whole genome shotgun (WGS) entry which is preliminary data.</text>
</comment>
<accession>A0A2S3X6M9</accession>
<dbReference type="EMBL" id="MINH01000019">
    <property type="protein sequence ID" value="POG11125.1"/>
    <property type="molecule type" value="Genomic_DNA"/>
</dbReference>
<feature type="chain" id="PRO_5015745692" description="Lysozyme inhibitor LprI N-terminal domain-containing protein" evidence="1">
    <location>
        <begin position="26"/>
        <end position="225"/>
    </location>
</feature>
<proteinExistence type="predicted"/>
<keyword evidence="1" id="KW-0732">Signal</keyword>
<evidence type="ECO:0000313" key="3">
    <source>
        <dbReference type="Proteomes" id="UP000237230"/>
    </source>
</evidence>
<organism evidence="2 3">
    <name type="scientific">Pseudomonas putida</name>
    <name type="common">Arthrobacter siderocapsulatus</name>
    <dbReference type="NCBI Taxonomy" id="303"/>
    <lineage>
        <taxon>Bacteria</taxon>
        <taxon>Pseudomonadati</taxon>
        <taxon>Pseudomonadota</taxon>
        <taxon>Gammaproteobacteria</taxon>
        <taxon>Pseudomonadales</taxon>
        <taxon>Pseudomonadaceae</taxon>
        <taxon>Pseudomonas</taxon>
    </lineage>
</organism>
<evidence type="ECO:0000313" key="2">
    <source>
        <dbReference type="EMBL" id="POG11125.1"/>
    </source>
</evidence>
<protein>
    <recommendedName>
        <fullName evidence="4">Lysozyme inhibitor LprI N-terminal domain-containing protein</fullName>
    </recommendedName>
</protein>
<sequence>MSVIKGYSVIGGIALMSALSNSVLAESLIDTFALTPGDQVIETGVNDCLGAYHAMNERMLDKLSGFDVGIGIGVRLSPKEHREAIDALKDFWDKNAHRYSPDNSALNSELKLLRDALNAANQRYLRRGADEGYMKSLSRTHSDFISERFRLREQLDDVTYAWAQCPAKRAGAATCRGEAIRQLEAYFQDAHKQLGKFLPRMMNAYVPMESEWWVACRAPDFTGAR</sequence>
<gene>
    <name evidence="2" type="ORF">BGP84_15815</name>
</gene>
<evidence type="ECO:0008006" key="4">
    <source>
        <dbReference type="Google" id="ProtNLM"/>
    </source>
</evidence>
<dbReference type="AlphaFoldDB" id="A0A2S3X6M9"/>
<dbReference type="Proteomes" id="UP000237230">
    <property type="component" value="Unassembled WGS sequence"/>
</dbReference>
<reference evidence="2 3" key="1">
    <citation type="submission" date="2016-08" db="EMBL/GenBank/DDBJ databases">
        <authorList>
            <person name="Seilhamer J.J."/>
        </authorList>
    </citation>
    <scope>NUCLEOTIDE SEQUENCE [LARGE SCALE GENOMIC DNA]</scope>
    <source>
        <strain evidence="2 3">KH-21-114</strain>
    </source>
</reference>
<name>A0A2S3X6M9_PSEPU</name>
<feature type="signal peptide" evidence="1">
    <location>
        <begin position="1"/>
        <end position="25"/>
    </location>
</feature>